<evidence type="ECO:0000313" key="6">
    <source>
        <dbReference type="Proteomes" id="UP000027219"/>
    </source>
</evidence>
<keyword evidence="2" id="KW-0238">DNA-binding</keyword>
<dbReference type="Pfam" id="PF12625">
    <property type="entry name" value="Arabinose_bd"/>
    <property type="match status" value="1"/>
</dbReference>
<evidence type="ECO:0000256" key="2">
    <source>
        <dbReference type="ARBA" id="ARBA00023125"/>
    </source>
</evidence>
<accession>A0A066V044</accession>
<dbReference type="InterPro" id="IPR032687">
    <property type="entry name" value="AraC-type_N"/>
</dbReference>
<keyword evidence="1" id="KW-0805">Transcription regulation</keyword>
<proteinExistence type="predicted"/>
<evidence type="ECO:0000256" key="3">
    <source>
        <dbReference type="ARBA" id="ARBA00023163"/>
    </source>
</evidence>
<comment type="caution">
    <text evidence="5">The sequence shown here is derived from an EMBL/GenBank/DDBJ whole genome shotgun (WGS) entry which is preliminary data.</text>
</comment>
<protein>
    <recommendedName>
        <fullName evidence="4">HTH araC/xylS-type domain-containing protein</fullName>
    </recommendedName>
</protein>
<dbReference type="GO" id="GO:0005829">
    <property type="term" value="C:cytosol"/>
    <property type="evidence" value="ECO:0007669"/>
    <property type="project" value="TreeGrafter"/>
</dbReference>
<dbReference type="GO" id="GO:0003700">
    <property type="term" value="F:DNA-binding transcription factor activity"/>
    <property type="evidence" value="ECO:0007669"/>
    <property type="project" value="InterPro"/>
</dbReference>
<evidence type="ECO:0000259" key="4">
    <source>
        <dbReference type="PROSITE" id="PS01124"/>
    </source>
</evidence>
<name>A0A066V044_9VIBR</name>
<dbReference type="InterPro" id="IPR009057">
    <property type="entry name" value="Homeodomain-like_sf"/>
</dbReference>
<organism evidence="5 6">
    <name type="scientific">Vibrio fortis</name>
    <dbReference type="NCBI Taxonomy" id="212667"/>
    <lineage>
        <taxon>Bacteria</taxon>
        <taxon>Pseudomonadati</taxon>
        <taxon>Pseudomonadota</taxon>
        <taxon>Gammaproteobacteria</taxon>
        <taxon>Vibrionales</taxon>
        <taxon>Vibrionaceae</taxon>
        <taxon>Vibrio</taxon>
    </lineage>
</organism>
<dbReference type="InterPro" id="IPR018060">
    <property type="entry name" value="HTH_AraC"/>
</dbReference>
<dbReference type="Proteomes" id="UP000027219">
    <property type="component" value="Unassembled WGS sequence"/>
</dbReference>
<dbReference type="PANTHER" id="PTHR47894">
    <property type="entry name" value="HTH-TYPE TRANSCRIPTIONAL REGULATOR GADX"/>
    <property type="match status" value="1"/>
</dbReference>
<evidence type="ECO:0000256" key="1">
    <source>
        <dbReference type="ARBA" id="ARBA00023015"/>
    </source>
</evidence>
<reference evidence="5 6" key="1">
    <citation type="submission" date="2014-02" db="EMBL/GenBank/DDBJ databases">
        <title>Vibrio fortis Dalian14 Genome Sequencing.</title>
        <authorList>
            <person name="Wang Y."/>
            <person name="Song L."/>
            <person name="Liu G."/>
            <person name="Ding J."/>
        </authorList>
    </citation>
    <scope>NUCLEOTIDE SEQUENCE [LARGE SCALE GENOMIC DNA]</scope>
    <source>
        <strain evidence="5 6">Dalian14</strain>
    </source>
</reference>
<dbReference type="RefSeq" id="WP_032548854.1">
    <property type="nucleotide sequence ID" value="NZ_JFFR01000002.1"/>
</dbReference>
<dbReference type="STRING" id="212667.VFDL14_03950"/>
<dbReference type="OrthoDB" id="6396588at2"/>
<keyword evidence="3" id="KW-0804">Transcription</keyword>
<dbReference type="AlphaFoldDB" id="A0A066V044"/>
<dbReference type="PANTHER" id="PTHR47894:SF1">
    <property type="entry name" value="HTH-TYPE TRANSCRIPTIONAL REGULATOR VQSM"/>
    <property type="match status" value="1"/>
</dbReference>
<dbReference type="GO" id="GO:0000976">
    <property type="term" value="F:transcription cis-regulatory region binding"/>
    <property type="evidence" value="ECO:0007669"/>
    <property type="project" value="TreeGrafter"/>
</dbReference>
<dbReference type="Gene3D" id="1.10.10.60">
    <property type="entry name" value="Homeodomain-like"/>
    <property type="match status" value="1"/>
</dbReference>
<dbReference type="EMBL" id="JFFR01000002">
    <property type="protein sequence ID" value="KDN29903.1"/>
    <property type="molecule type" value="Genomic_DNA"/>
</dbReference>
<dbReference type="Pfam" id="PF12833">
    <property type="entry name" value="HTH_18"/>
    <property type="match status" value="1"/>
</dbReference>
<sequence length="352" mass="39798">MTEEKVLAAYQPSSAHQPLGSLDIALLLDSLESRGIDCKALLSSLGLAHIDWQDPNIQLSFADKLIVFKAVNRLLPQEGLGLWLGQQARLNHFGVLGYVLATSANVLEAVKSGFKYLRLNGPIFSVVLIQDSDEAIIRIENSLDIGEMLPFCCEYFFSSIVSLFYQLTRQPLKVNELRLSYPEPIYNLCSHGDKYQQRFACNVEFNQTFCELRFNGDLLHEPLPSHDAASLEHYLSSCHSIMASLGSSSIFSNQVRAMLYQEPGQFPSIEQLADEFGCSSRTLRRELSKEEASYHDLLAEVRRELAKELLLNTDISVEDIGERLGYSDSANFRRAFRSWMKQTPAQFRQRLS</sequence>
<dbReference type="SMART" id="SM00342">
    <property type="entry name" value="HTH_ARAC"/>
    <property type="match status" value="1"/>
</dbReference>
<dbReference type="PROSITE" id="PS01124">
    <property type="entry name" value="HTH_ARAC_FAMILY_2"/>
    <property type="match status" value="1"/>
</dbReference>
<dbReference type="SUPFAM" id="SSF46689">
    <property type="entry name" value="Homeodomain-like"/>
    <property type="match status" value="1"/>
</dbReference>
<keyword evidence="6" id="KW-1185">Reference proteome</keyword>
<feature type="domain" description="HTH araC/xylS-type" evidence="4">
    <location>
        <begin position="253"/>
        <end position="350"/>
    </location>
</feature>
<gene>
    <name evidence="5" type="ORF">VFDL14_03950</name>
</gene>
<evidence type="ECO:0000313" key="5">
    <source>
        <dbReference type="EMBL" id="KDN29903.1"/>
    </source>
</evidence>